<dbReference type="STRING" id="242619.PG_1511"/>
<dbReference type="KEGG" id="pgi:PG_1511"/>
<dbReference type="InterPro" id="IPR023214">
    <property type="entry name" value="HAD_sf"/>
</dbReference>
<dbReference type="HOGENOM" id="CLU_3064694_0_0_10"/>
<accession>Q7MUJ9</accession>
<reference evidence="1 2" key="1">
    <citation type="journal article" date="2003" name="J. Bacteriol.">
        <title>Complete genome sequence of the oral pathogenic bacterium Porphyromonas gingivalis strain W83.</title>
        <authorList>
            <person name="Nelson K."/>
            <person name="Fleishmann R."/>
            <person name="DeBoy R."/>
            <person name="Paulsen I."/>
            <person name="Fouts D."/>
            <person name="Eisen J."/>
            <person name="Daugherty S."/>
            <person name="Dodson R."/>
            <person name="Durkin A."/>
            <person name="Gwinn M."/>
            <person name="Haft D."/>
            <person name="Kolonay J."/>
            <person name="Nelson W."/>
            <person name="White O."/>
            <person name="Mason T."/>
            <person name="Tallon L."/>
            <person name="Gray J."/>
            <person name="Granger D."/>
            <person name="Tettelin H."/>
            <person name="Dong H."/>
            <person name="Galvin J."/>
            <person name="Duncan M."/>
            <person name="Dewhirst F."/>
            <person name="Fraser C."/>
        </authorList>
    </citation>
    <scope>NUCLEOTIDE SEQUENCE [LARGE SCALE GENOMIC DNA]</scope>
    <source>
        <strain evidence="2">ATCC BAA-308 / W83</strain>
    </source>
</reference>
<dbReference type="AlphaFoldDB" id="Q7MUJ9"/>
<protein>
    <submittedName>
        <fullName evidence="1">Uncharacterized protein</fullName>
    </submittedName>
</protein>
<sequence>MAGDDPASEIKAGRELGFTTVLMVRKEYLSNPCTDYIISSFEGLKNLLGDDII</sequence>
<proteinExistence type="predicted"/>
<gene>
    <name evidence="1" type="ordered locus">PG_1511</name>
</gene>
<evidence type="ECO:0000313" key="1">
    <source>
        <dbReference type="EMBL" id="AAQ66554.1"/>
    </source>
</evidence>
<evidence type="ECO:0000313" key="2">
    <source>
        <dbReference type="Proteomes" id="UP000000588"/>
    </source>
</evidence>
<dbReference type="EMBL" id="AE015924">
    <property type="protein sequence ID" value="AAQ66554.1"/>
    <property type="molecule type" value="Genomic_DNA"/>
</dbReference>
<dbReference type="eggNOG" id="COG0637">
    <property type="taxonomic scope" value="Bacteria"/>
</dbReference>
<dbReference type="EnsemblBacteria" id="AAQ66554">
    <property type="protein sequence ID" value="AAQ66554"/>
    <property type="gene ID" value="PG_1511"/>
</dbReference>
<dbReference type="Gene3D" id="3.40.50.1000">
    <property type="entry name" value="HAD superfamily/HAD-like"/>
    <property type="match status" value="1"/>
</dbReference>
<dbReference type="Proteomes" id="UP000000588">
    <property type="component" value="Chromosome"/>
</dbReference>
<organism evidence="1 2">
    <name type="scientific">Porphyromonas gingivalis (strain ATCC BAA-308 / W83)</name>
    <dbReference type="NCBI Taxonomy" id="242619"/>
    <lineage>
        <taxon>Bacteria</taxon>
        <taxon>Pseudomonadati</taxon>
        <taxon>Bacteroidota</taxon>
        <taxon>Bacteroidia</taxon>
        <taxon>Bacteroidales</taxon>
        <taxon>Porphyromonadaceae</taxon>
        <taxon>Porphyromonas</taxon>
    </lineage>
</organism>
<keyword evidence="2" id="KW-1185">Reference proteome</keyword>
<name>Q7MUJ9_PORGI</name>